<keyword evidence="6" id="KW-0028">Amino-acid biosynthesis</keyword>
<dbReference type="RefSeq" id="WP_374347000.1">
    <property type="nucleotide sequence ID" value="NZ_JBHTLQ010000004.1"/>
</dbReference>
<comment type="similarity">
    <text evidence="1 6">Belongs to the ArgJ family.</text>
</comment>
<feature type="binding site" evidence="6">
    <location>
        <position position="497"/>
    </location>
    <ligand>
        <name>substrate</name>
    </ligand>
</feature>
<feature type="active site" description="Nucleophile" evidence="6">
    <location>
        <position position="282"/>
    </location>
</feature>
<feature type="site" description="Cleavage; by autolysis" evidence="6">
    <location>
        <begin position="281"/>
        <end position="282"/>
    </location>
</feature>
<dbReference type="CDD" id="cd02152">
    <property type="entry name" value="OAT"/>
    <property type="match status" value="1"/>
</dbReference>
<dbReference type="GO" id="GO:0004358">
    <property type="term" value="F:L-glutamate N-acetyltransferase activity, acting on acetyl-L-ornithine as donor"/>
    <property type="evidence" value="ECO:0007669"/>
    <property type="project" value="UniProtKB-EC"/>
</dbReference>
<comment type="catalytic activity">
    <reaction evidence="6">
        <text>N(2)-acetyl-L-ornithine + L-glutamate = N-acetyl-L-glutamate + L-ornithine</text>
        <dbReference type="Rhea" id="RHEA:15349"/>
        <dbReference type="ChEBI" id="CHEBI:29985"/>
        <dbReference type="ChEBI" id="CHEBI:44337"/>
        <dbReference type="ChEBI" id="CHEBI:46911"/>
        <dbReference type="ChEBI" id="CHEBI:57805"/>
        <dbReference type="EC" id="2.3.1.35"/>
    </reaction>
</comment>
<keyword evidence="6" id="KW-0963">Cytoplasm</keyword>
<evidence type="ECO:0000256" key="3">
    <source>
        <dbReference type="ARBA" id="ARBA00022679"/>
    </source>
</evidence>
<evidence type="ECO:0000256" key="2">
    <source>
        <dbReference type="ARBA" id="ARBA00011475"/>
    </source>
</evidence>
<organism evidence="8 9">
    <name type="scientific">Phenylobacterium conjunctum</name>
    <dbReference type="NCBI Taxonomy" id="1298959"/>
    <lineage>
        <taxon>Bacteria</taxon>
        <taxon>Pseudomonadati</taxon>
        <taxon>Pseudomonadota</taxon>
        <taxon>Alphaproteobacteria</taxon>
        <taxon>Caulobacterales</taxon>
        <taxon>Caulobacteraceae</taxon>
        <taxon>Phenylobacterium</taxon>
    </lineage>
</organism>
<feature type="binding site" evidence="6">
    <location>
        <position position="369"/>
    </location>
    <ligand>
        <name>substrate</name>
    </ligand>
</feature>
<accession>A0ABW3SX11</accession>
<dbReference type="EMBL" id="JBHTLQ010000004">
    <property type="protein sequence ID" value="MFD1189463.1"/>
    <property type="molecule type" value="Genomic_DNA"/>
</dbReference>
<dbReference type="InterPro" id="IPR042195">
    <property type="entry name" value="ArgJ_beta_C"/>
</dbReference>
<dbReference type="EC" id="2.3.1.1" evidence="6"/>
<dbReference type="NCBIfam" id="NF003802">
    <property type="entry name" value="PRK05388.1"/>
    <property type="match status" value="1"/>
</dbReference>
<dbReference type="SUPFAM" id="SSF56266">
    <property type="entry name" value="DmpA/ArgJ-like"/>
    <property type="match status" value="1"/>
</dbReference>
<sequence length="497" mass="52687">MTKTPSKTPAAKAKPAAKTAKTPAKSPAELALEVAAKPVEVVGQTLERALDPLASALKRAALKRADKASRQFDEEAKPATPAPAKGALPVSPLVVPFPNIPPIAGVQLATARAGFYKHEREDLMVMRFAKGTSAAGVFTRHGVGSAPVDWCRKHLELSKGADARALVVNAGCANAFTGKPGADAVRRVASAVAKRFDCRQRDVMIASTGVIGVLLDDAKIVQRLPDVEAKLVDDNWAGAARAIMTTDTFPKGAYAEAEIDGEKVRIAGICKGSGMIAPDMATMLAFVATDANIAPAALQTLASLYTRTTFNCVTVDGDRSTNDTLLLFATGQSSAPKITRAGDKRLADFRRKLEAVLLDLALQLVRDGEGATKFVKINVTGAETPASARKIARTIAESPLVKTAFAGEDANWGRIVMAVGRADEKIDRDRIRIQFGPLVAAQDGLISPTYDEDKMSAYMKAQELEVSVDVGVGRGTATVWTCDLTKQYVAINGDYRS</sequence>
<feature type="chain" id="PRO_5044911140" description="Arginine biosynthesis bifunctional protein ArgJ alpha chain" evidence="6">
    <location>
        <begin position="1"/>
        <end position="281"/>
    </location>
</feature>
<comment type="subcellular location">
    <subcellularLocation>
        <location evidence="6">Cytoplasm</location>
    </subcellularLocation>
</comment>
<dbReference type="NCBIfam" id="TIGR00120">
    <property type="entry name" value="ArgJ"/>
    <property type="match status" value="1"/>
</dbReference>
<dbReference type="Proteomes" id="UP001597216">
    <property type="component" value="Unassembled WGS sequence"/>
</dbReference>
<keyword evidence="3 6" id="KW-0808">Transferase</keyword>
<evidence type="ECO:0000313" key="8">
    <source>
        <dbReference type="EMBL" id="MFD1189463.1"/>
    </source>
</evidence>
<evidence type="ECO:0000313" key="9">
    <source>
        <dbReference type="Proteomes" id="UP001597216"/>
    </source>
</evidence>
<dbReference type="Gene3D" id="3.10.20.340">
    <property type="entry name" value="ArgJ beta chain, C-terminal domain"/>
    <property type="match status" value="1"/>
</dbReference>
<keyword evidence="6" id="KW-0511">Multifunctional enzyme</keyword>
<feature type="chain" id="PRO_5044911139" description="Arginine biosynthesis bifunctional protein ArgJ beta chain" evidence="6">
    <location>
        <begin position="282"/>
        <end position="497"/>
    </location>
</feature>
<dbReference type="EC" id="2.3.1.35" evidence="6"/>
<dbReference type="HAMAP" id="MF_01106">
    <property type="entry name" value="ArgJ"/>
    <property type="match status" value="1"/>
</dbReference>
<gene>
    <name evidence="6 8" type="primary">argJ</name>
    <name evidence="8" type="ORF">ACFQ27_02635</name>
</gene>
<dbReference type="Pfam" id="PF01960">
    <property type="entry name" value="ArgJ"/>
    <property type="match status" value="1"/>
</dbReference>
<evidence type="ECO:0000256" key="7">
    <source>
        <dbReference type="SAM" id="MobiDB-lite"/>
    </source>
</evidence>
<evidence type="ECO:0000256" key="1">
    <source>
        <dbReference type="ARBA" id="ARBA00006774"/>
    </source>
</evidence>
<proteinExistence type="inferred from homology"/>
<dbReference type="InterPro" id="IPR016117">
    <property type="entry name" value="ArgJ-like_dom_sf"/>
</dbReference>
<evidence type="ECO:0000256" key="4">
    <source>
        <dbReference type="ARBA" id="ARBA00022813"/>
    </source>
</evidence>
<comment type="catalytic activity">
    <reaction evidence="6">
        <text>L-glutamate + acetyl-CoA = N-acetyl-L-glutamate + CoA + H(+)</text>
        <dbReference type="Rhea" id="RHEA:24292"/>
        <dbReference type="ChEBI" id="CHEBI:15378"/>
        <dbReference type="ChEBI" id="CHEBI:29985"/>
        <dbReference type="ChEBI" id="CHEBI:44337"/>
        <dbReference type="ChEBI" id="CHEBI:57287"/>
        <dbReference type="ChEBI" id="CHEBI:57288"/>
        <dbReference type="EC" id="2.3.1.1"/>
    </reaction>
</comment>
<comment type="function">
    <text evidence="6">Catalyzes two activities which are involved in the cyclic version of arginine biosynthesis: the synthesis of N-acetylglutamate from glutamate and acetyl-CoA as the acetyl donor, and of ornithine by transacetylation between N(2)-acetylornithine and glutamate.</text>
</comment>
<keyword evidence="6" id="KW-0055">Arginine biosynthesis</keyword>
<feature type="region of interest" description="Disordered" evidence="7">
    <location>
        <begin position="1"/>
        <end position="26"/>
    </location>
</feature>
<feature type="binding site" evidence="6">
    <location>
        <position position="245"/>
    </location>
    <ligand>
        <name>substrate</name>
    </ligand>
</feature>
<dbReference type="PANTHER" id="PTHR23100:SF0">
    <property type="entry name" value="ARGININE BIOSYNTHESIS BIFUNCTIONAL PROTEIN ARGJ, MITOCHONDRIAL"/>
    <property type="match status" value="1"/>
</dbReference>
<dbReference type="InterPro" id="IPR002813">
    <property type="entry name" value="Arg_biosynth_ArgJ"/>
</dbReference>
<evidence type="ECO:0000256" key="5">
    <source>
        <dbReference type="ARBA" id="ARBA00023315"/>
    </source>
</evidence>
<comment type="caution">
    <text evidence="8">The sequence shown here is derived from an EMBL/GenBank/DDBJ whole genome shotgun (WGS) entry which is preliminary data.</text>
</comment>
<feature type="site" description="Involved in the stabilization of negative charge on the oxyanion by the formation of the oxyanion hole" evidence="6">
    <location>
        <position position="209"/>
    </location>
</feature>
<name>A0ABW3SX11_9CAUL</name>
<reference evidence="9" key="1">
    <citation type="journal article" date="2019" name="Int. J. Syst. Evol. Microbiol.">
        <title>The Global Catalogue of Microorganisms (GCM) 10K type strain sequencing project: providing services to taxonomists for standard genome sequencing and annotation.</title>
        <authorList>
            <consortium name="The Broad Institute Genomics Platform"/>
            <consortium name="The Broad Institute Genome Sequencing Center for Infectious Disease"/>
            <person name="Wu L."/>
            <person name="Ma J."/>
        </authorList>
    </citation>
    <scope>NUCLEOTIDE SEQUENCE [LARGE SCALE GENOMIC DNA]</scope>
    <source>
        <strain evidence="9">CCUG 55074</strain>
    </source>
</reference>
<dbReference type="Gene3D" id="3.60.70.12">
    <property type="entry name" value="L-amino peptidase D-ALA esterase/amidase"/>
    <property type="match status" value="1"/>
</dbReference>
<comment type="pathway">
    <text evidence="6">Amino-acid biosynthesis; L-arginine biosynthesis; L-ornithine and N-acetyl-L-glutamate from L-glutamate and N(2)-acetyl-L-ornithine (cyclic): step 1/1.</text>
</comment>
<protein>
    <recommendedName>
        <fullName evidence="6">Arginine biosynthesis bifunctional protein ArgJ</fullName>
    </recommendedName>
    <domain>
        <recommendedName>
            <fullName evidence="6">Glutamate N-acetyltransferase</fullName>
            <ecNumber evidence="6">2.3.1.35</ecNumber>
        </recommendedName>
        <alternativeName>
            <fullName evidence="6">Ornithine acetyltransferase</fullName>
            <shortName evidence="6">OATase</shortName>
        </alternativeName>
        <alternativeName>
            <fullName evidence="6">Ornithine transacetylase</fullName>
        </alternativeName>
    </domain>
    <domain>
        <recommendedName>
            <fullName evidence="6">Amino-acid acetyltransferase</fullName>
            <ecNumber evidence="6">2.3.1.1</ecNumber>
        </recommendedName>
        <alternativeName>
            <fullName evidence="6">N-acetylglutamate synthase</fullName>
            <shortName evidence="6">AGSase</shortName>
        </alternativeName>
    </domain>
    <component>
        <recommendedName>
            <fullName evidence="6">Arginine biosynthesis bifunctional protein ArgJ alpha chain</fullName>
        </recommendedName>
    </component>
    <component>
        <recommendedName>
            <fullName evidence="6">Arginine biosynthesis bifunctional protein ArgJ beta chain</fullName>
        </recommendedName>
    </component>
</protein>
<feature type="binding site" evidence="6">
    <location>
        <position position="271"/>
    </location>
    <ligand>
        <name>substrate</name>
    </ligand>
</feature>
<feature type="site" description="Involved in the stabilization of negative charge on the oxyanion by the formation of the oxyanion hole" evidence="6">
    <location>
        <position position="208"/>
    </location>
</feature>
<keyword evidence="5 6" id="KW-0012">Acyltransferase</keyword>
<feature type="binding site" evidence="6">
    <location>
        <position position="492"/>
    </location>
    <ligand>
        <name>substrate</name>
    </ligand>
</feature>
<dbReference type="PANTHER" id="PTHR23100">
    <property type="entry name" value="ARGININE BIOSYNTHESIS BIFUNCTIONAL PROTEIN ARGJ"/>
    <property type="match status" value="1"/>
</dbReference>
<evidence type="ECO:0000256" key="6">
    <source>
        <dbReference type="HAMAP-Rule" id="MF_01106"/>
    </source>
</evidence>
<comment type="subunit">
    <text evidence="2 6">Heterotetramer of two alpha and two beta chains.</text>
</comment>
<comment type="pathway">
    <text evidence="6">Amino-acid biosynthesis; L-arginine biosynthesis; N(2)-acetyl-L-ornithine from L-glutamate: step 1/4.</text>
</comment>
<keyword evidence="4 6" id="KW-0068">Autocatalytic cleavage</keyword>
<feature type="binding site" evidence="6">
    <location>
        <position position="282"/>
    </location>
    <ligand>
        <name>substrate</name>
    </ligand>
</feature>
<keyword evidence="9" id="KW-1185">Reference proteome</keyword>